<dbReference type="InterPro" id="IPR009057">
    <property type="entry name" value="Homeodomain-like_sf"/>
</dbReference>
<keyword evidence="1" id="KW-0805">Transcription regulation</keyword>
<dbReference type="Pfam" id="PF12833">
    <property type="entry name" value="HTH_18"/>
    <property type="match status" value="1"/>
</dbReference>
<sequence>MGEASTQLGWSVRHYRRRFHAAMGLAPTVWARLVRWERALGELAGGEQHALTDVALAAGYADQAHLTRETRAFAGAPPARLRHAVETAQGHWSLSPARVRFVQDARPS</sequence>
<dbReference type="SMART" id="SM00342">
    <property type="entry name" value="HTH_ARAC"/>
    <property type="match status" value="1"/>
</dbReference>
<dbReference type="SUPFAM" id="SSF46689">
    <property type="entry name" value="Homeodomain-like"/>
    <property type="match status" value="1"/>
</dbReference>
<evidence type="ECO:0000256" key="2">
    <source>
        <dbReference type="ARBA" id="ARBA00023125"/>
    </source>
</evidence>
<dbReference type="InterPro" id="IPR018060">
    <property type="entry name" value="HTH_AraC"/>
</dbReference>
<dbReference type="PANTHER" id="PTHR46796:SF15">
    <property type="entry name" value="BLL1074 PROTEIN"/>
    <property type="match status" value="1"/>
</dbReference>
<evidence type="ECO:0000256" key="1">
    <source>
        <dbReference type="ARBA" id="ARBA00023015"/>
    </source>
</evidence>
<dbReference type="EMBL" id="CP053418">
    <property type="protein sequence ID" value="QJW83579.1"/>
    <property type="molecule type" value="Genomic_DNA"/>
</dbReference>
<keyword evidence="2" id="KW-0238">DNA-binding</keyword>
<evidence type="ECO:0000313" key="5">
    <source>
        <dbReference type="EMBL" id="QJW83579.1"/>
    </source>
</evidence>
<accession>A0ABX6P0H1</accession>
<protein>
    <submittedName>
        <fullName evidence="5">AraC family transcriptional regulator</fullName>
    </submittedName>
</protein>
<organism evidence="5 6">
    <name type="scientific">Ramlibacter terrae</name>
    <dbReference type="NCBI Taxonomy" id="2732511"/>
    <lineage>
        <taxon>Bacteria</taxon>
        <taxon>Pseudomonadati</taxon>
        <taxon>Pseudomonadota</taxon>
        <taxon>Betaproteobacteria</taxon>
        <taxon>Burkholderiales</taxon>
        <taxon>Comamonadaceae</taxon>
        <taxon>Ramlibacter</taxon>
    </lineage>
</organism>
<keyword evidence="6" id="KW-1185">Reference proteome</keyword>
<evidence type="ECO:0000259" key="4">
    <source>
        <dbReference type="PROSITE" id="PS01124"/>
    </source>
</evidence>
<gene>
    <name evidence="5" type="ORF">HK414_04025</name>
</gene>
<dbReference type="Proteomes" id="UP000500826">
    <property type="component" value="Chromosome"/>
</dbReference>
<feature type="domain" description="HTH araC/xylS-type" evidence="4">
    <location>
        <begin position="1"/>
        <end position="84"/>
    </location>
</feature>
<evidence type="ECO:0000313" key="6">
    <source>
        <dbReference type="Proteomes" id="UP000500826"/>
    </source>
</evidence>
<dbReference type="InterPro" id="IPR050204">
    <property type="entry name" value="AraC_XylS_family_regulators"/>
</dbReference>
<reference evidence="5 6" key="1">
    <citation type="submission" date="2020-05" db="EMBL/GenBank/DDBJ databases">
        <title>Ramlibacter rhizophilus sp. nov., isolated from rhizosphere soil of national flower Mugunghwa from South Korea.</title>
        <authorList>
            <person name="Zheng-Fei Y."/>
            <person name="Huan T."/>
        </authorList>
    </citation>
    <scope>NUCLEOTIDE SEQUENCE [LARGE SCALE GENOMIC DNA]</scope>
    <source>
        <strain evidence="5 6">H242</strain>
    </source>
</reference>
<keyword evidence="3" id="KW-0804">Transcription</keyword>
<evidence type="ECO:0000256" key="3">
    <source>
        <dbReference type="ARBA" id="ARBA00023163"/>
    </source>
</evidence>
<dbReference type="Gene3D" id="1.10.10.60">
    <property type="entry name" value="Homeodomain-like"/>
    <property type="match status" value="1"/>
</dbReference>
<reference evidence="5 6" key="2">
    <citation type="submission" date="2020-05" db="EMBL/GenBank/DDBJ databases">
        <authorList>
            <person name="Khan S.A."/>
            <person name="Jeon C.O."/>
            <person name="Chun B.H."/>
        </authorList>
    </citation>
    <scope>NUCLEOTIDE SEQUENCE [LARGE SCALE GENOMIC DNA]</scope>
    <source>
        <strain evidence="5 6">H242</strain>
    </source>
</reference>
<dbReference type="PROSITE" id="PS01124">
    <property type="entry name" value="HTH_ARAC_FAMILY_2"/>
    <property type="match status" value="1"/>
</dbReference>
<dbReference type="PANTHER" id="PTHR46796">
    <property type="entry name" value="HTH-TYPE TRANSCRIPTIONAL ACTIVATOR RHAS-RELATED"/>
    <property type="match status" value="1"/>
</dbReference>
<proteinExistence type="predicted"/>
<name>A0ABX6P0H1_9BURK</name>